<proteinExistence type="predicted"/>
<feature type="compositionally biased region" description="Polar residues" evidence="2">
    <location>
        <begin position="67"/>
        <end position="82"/>
    </location>
</feature>
<name>A0A2N3LVC0_9HYPH</name>
<evidence type="ECO:0000256" key="2">
    <source>
        <dbReference type="SAM" id="MobiDB-lite"/>
    </source>
</evidence>
<dbReference type="Pfam" id="PF02974">
    <property type="entry name" value="Inh"/>
    <property type="match status" value="1"/>
</dbReference>
<dbReference type="InterPro" id="IPR021140">
    <property type="entry name" value="Inh/Omp19"/>
</dbReference>
<accession>A0A2N3LVC0</accession>
<dbReference type="EMBL" id="PJNW01000011">
    <property type="protein sequence ID" value="PKR88525.1"/>
    <property type="molecule type" value="Genomic_DNA"/>
</dbReference>
<dbReference type="InterPro" id="IPR016085">
    <property type="entry name" value="Protease_inh_B-barrel_dom"/>
</dbReference>
<keyword evidence="5" id="KW-1185">Reference proteome</keyword>
<reference evidence="4 5" key="1">
    <citation type="submission" date="2017-12" db="EMBL/GenBank/DDBJ databases">
        <title>Anaerobic carbon monoxide metabolism by Pleomorphomonas carboxyditropha sp. nov., a new mesophilic hydrogenogenic carboxidotroph.</title>
        <authorList>
            <person name="Esquivel-Elizondo S."/>
            <person name="Krajmalnik-Brown R."/>
        </authorList>
    </citation>
    <scope>NUCLEOTIDE SEQUENCE [LARGE SCALE GENOMIC DNA]</scope>
    <source>
        <strain evidence="4 5">R5-392</strain>
    </source>
</reference>
<feature type="domain" description="Alkaline proteinase inhibitor/ Outer membrane lipoprotein Omp19" evidence="3">
    <location>
        <begin position="232"/>
        <end position="314"/>
    </location>
</feature>
<evidence type="ECO:0000313" key="5">
    <source>
        <dbReference type="Proteomes" id="UP000233491"/>
    </source>
</evidence>
<gene>
    <name evidence="4" type="ORF">CXZ10_14075</name>
</gene>
<evidence type="ECO:0000313" key="4">
    <source>
        <dbReference type="EMBL" id="PKR88525.1"/>
    </source>
</evidence>
<protein>
    <recommendedName>
        <fullName evidence="3">Alkaline proteinase inhibitor/ Outer membrane lipoprotein Omp19 domain-containing protein</fullName>
    </recommendedName>
</protein>
<feature type="region of interest" description="Disordered" evidence="2">
    <location>
        <begin position="1"/>
        <end position="92"/>
    </location>
</feature>
<feature type="compositionally biased region" description="Basic and acidic residues" evidence="2">
    <location>
        <begin position="30"/>
        <end position="48"/>
    </location>
</feature>
<feature type="compositionally biased region" description="Basic and acidic residues" evidence="2">
    <location>
        <begin position="83"/>
        <end position="92"/>
    </location>
</feature>
<comment type="caution">
    <text evidence="4">The sequence shown here is derived from an EMBL/GenBank/DDBJ whole genome shotgun (WGS) entry which is preliminary data.</text>
</comment>
<dbReference type="AlphaFoldDB" id="A0A2N3LVC0"/>
<dbReference type="Proteomes" id="UP000233491">
    <property type="component" value="Unassembled WGS sequence"/>
</dbReference>
<sequence>MPEMPATARVGQASTAEPHSAHAASPTRGLSDDSIRSTKSGAIRERLPDSGVITTASAATDEIPSEISATTPMANSTSPNTRATKDNIRRAPRPDACSSCGLRAFRATSTLSICRYFQVFSASSSTQGLGRLSSTAIAWRESRREPRRPLLAPWEPHLMRIIATASVMSVLALAACSSYSPPPPSSRIAPLAPQPVNPVASQALPAPVAMPQPTTDLTLAQPVADPATAAEVRKADLIGGWTLASAGETCQLSMNLTAWSGGYRASTRGCVSDELKAVGAWDVAGKEILLKDASGAVVARLYAAAPNRYSGQTDVSKRGVQFFRG</sequence>
<dbReference type="SUPFAM" id="SSF50882">
    <property type="entry name" value="beta-Barrel protease inhibitors"/>
    <property type="match status" value="1"/>
</dbReference>
<evidence type="ECO:0000259" key="3">
    <source>
        <dbReference type="Pfam" id="PF02974"/>
    </source>
</evidence>
<organism evidence="4 5">
    <name type="scientific">Pleomorphomonas diazotrophica</name>
    <dbReference type="NCBI Taxonomy" id="1166257"/>
    <lineage>
        <taxon>Bacteria</taxon>
        <taxon>Pseudomonadati</taxon>
        <taxon>Pseudomonadota</taxon>
        <taxon>Alphaproteobacteria</taxon>
        <taxon>Hyphomicrobiales</taxon>
        <taxon>Pleomorphomonadaceae</taxon>
        <taxon>Pleomorphomonas</taxon>
    </lineage>
</organism>
<dbReference type="GO" id="GO:0004866">
    <property type="term" value="F:endopeptidase inhibitor activity"/>
    <property type="evidence" value="ECO:0007669"/>
    <property type="project" value="InterPro"/>
</dbReference>
<evidence type="ECO:0000256" key="1">
    <source>
        <dbReference type="ARBA" id="ARBA00022729"/>
    </source>
</evidence>
<keyword evidence="1" id="KW-0732">Signal</keyword>
<dbReference type="Gene3D" id="2.40.128.10">
    <property type="match status" value="1"/>
</dbReference>